<dbReference type="PANTHER" id="PTHR24559:SF430">
    <property type="entry name" value="RNA-DIRECTED DNA POLYMERASE"/>
    <property type="match status" value="1"/>
</dbReference>
<dbReference type="InterPro" id="IPR005162">
    <property type="entry name" value="Retrotrans_gag_dom"/>
</dbReference>
<feature type="region of interest" description="Disordered" evidence="1">
    <location>
        <begin position="97"/>
        <end position="143"/>
    </location>
</feature>
<feature type="compositionally biased region" description="Basic and acidic residues" evidence="1">
    <location>
        <begin position="279"/>
        <end position="308"/>
    </location>
</feature>
<protein>
    <submittedName>
        <fullName evidence="3">Transposon Ty3-G Gag-Pol polyprotein</fullName>
    </submittedName>
</protein>
<feature type="compositionally biased region" description="Basic and acidic residues" evidence="1">
    <location>
        <begin position="667"/>
        <end position="679"/>
    </location>
</feature>
<feature type="compositionally biased region" description="Pro residues" evidence="1">
    <location>
        <begin position="42"/>
        <end position="52"/>
    </location>
</feature>
<evidence type="ECO:0000256" key="1">
    <source>
        <dbReference type="SAM" id="MobiDB-lite"/>
    </source>
</evidence>
<dbReference type="Gene3D" id="3.10.10.10">
    <property type="entry name" value="HIV Type 1 Reverse Transcriptase, subunit A, domain 1"/>
    <property type="match status" value="1"/>
</dbReference>
<feature type="region of interest" description="Disordered" evidence="1">
    <location>
        <begin position="278"/>
        <end position="308"/>
    </location>
</feature>
<feature type="domain" description="Reverse transcriptase" evidence="2">
    <location>
        <begin position="749"/>
        <end position="928"/>
    </location>
</feature>
<name>A0AAW2L0J6_SESRA</name>
<feature type="region of interest" description="Disordered" evidence="1">
    <location>
        <begin position="31"/>
        <end position="70"/>
    </location>
</feature>
<dbReference type="CDD" id="cd00303">
    <property type="entry name" value="retropepsin_like"/>
    <property type="match status" value="1"/>
</dbReference>
<dbReference type="Pfam" id="PF00078">
    <property type="entry name" value="RVT_1"/>
    <property type="match status" value="1"/>
</dbReference>
<reference evidence="3" key="2">
    <citation type="journal article" date="2024" name="Plant">
        <title>Genomic evolution and insights into agronomic trait innovations of Sesamum species.</title>
        <authorList>
            <person name="Miao H."/>
            <person name="Wang L."/>
            <person name="Qu L."/>
            <person name="Liu H."/>
            <person name="Sun Y."/>
            <person name="Le M."/>
            <person name="Wang Q."/>
            <person name="Wei S."/>
            <person name="Zheng Y."/>
            <person name="Lin W."/>
            <person name="Duan Y."/>
            <person name="Cao H."/>
            <person name="Xiong S."/>
            <person name="Wang X."/>
            <person name="Wei L."/>
            <person name="Li C."/>
            <person name="Ma Q."/>
            <person name="Ju M."/>
            <person name="Zhao R."/>
            <person name="Li G."/>
            <person name="Mu C."/>
            <person name="Tian Q."/>
            <person name="Mei H."/>
            <person name="Zhang T."/>
            <person name="Gao T."/>
            <person name="Zhang H."/>
        </authorList>
    </citation>
    <scope>NUCLEOTIDE SEQUENCE</scope>
    <source>
        <strain evidence="3">G02</strain>
    </source>
</reference>
<dbReference type="InterPro" id="IPR043128">
    <property type="entry name" value="Rev_trsase/Diguanyl_cyclase"/>
</dbReference>
<proteinExistence type="predicted"/>
<reference evidence="3" key="1">
    <citation type="submission" date="2020-06" db="EMBL/GenBank/DDBJ databases">
        <authorList>
            <person name="Li T."/>
            <person name="Hu X."/>
            <person name="Zhang T."/>
            <person name="Song X."/>
            <person name="Zhang H."/>
            <person name="Dai N."/>
            <person name="Sheng W."/>
            <person name="Hou X."/>
            <person name="Wei L."/>
        </authorList>
    </citation>
    <scope>NUCLEOTIDE SEQUENCE</scope>
    <source>
        <strain evidence="3">G02</strain>
        <tissue evidence="3">Leaf</tissue>
    </source>
</reference>
<dbReference type="InterPro" id="IPR021109">
    <property type="entry name" value="Peptidase_aspartic_dom_sf"/>
</dbReference>
<feature type="compositionally biased region" description="Basic and acidic residues" evidence="1">
    <location>
        <begin position="422"/>
        <end position="442"/>
    </location>
</feature>
<evidence type="ECO:0000313" key="3">
    <source>
        <dbReference type="EMBL" id="KAL0312144.1"/>
    </source>
</evidence>
<dbReference type="PANTHER" id="PTHR24559">
    <property type="entry name" value="TRANSPOSON TY3-I GAG-POL POLYPROTEIN"/>
    <property type="match status" value="1"/>
</dbReference>
<evidence type="ECO:0000259" key="2">
    <source>
        <dbReference type="PROSITE" id="PS50878"/>
    </source>
</evidence>
<feature type="compositionally biased region" description="Basic and acidic residues" evidence="1">
    <location>
        <begin position="402"/>
        <end position="415"/>
    </location>
</feature>
<accession>A0AAW2L0J6</accession>
<dbReference type="Gene3D" id="2.40.70.10">
    <property type="entry name" value="Acid Proteases"/>
    <property type="match status" value="1"/>
</dbReference>
<sequence length="989" mass="110495">MENFNQTTDKQKGTAPPIGTQALQVIIGAPPLLGVTGSTPAALPPAPLPPRVTDPVADPPRRSTSSDTSTEELSLALLRAIQYVVAATLREHVPAATPLRVAPPPKADTPDEEDEGEYPGLVPPAGKKRGIPLPEPQEIKGAPEDERQGVPFIETVMVDELPLNCRIPAIAKYDGAIRSFQEFRSLFLHQFATSRKVQKTELSHFAVRQREDEPLKEYLQRFNTAALEVPAAMQEVKASAFSQGLLDGDFFKSLAKKPVSKFDTLLARAAKYINMEEAQAAKKDSRGEKRKEVREDAPSKKPHGDLRDRKLPFRRVNAMYTPLTVPITQAFIAVEEKGLITQPRSWKDTPQRPKSDKFCRFHNDYCHTTEEFRHLKNEIERLIQNGYLQEYICWEKARGTGPYQKKDGDKTREVRAPSPGRPSREVAKQTSGGKEDNNDIPHKGGIRMIAGGPSGGESHQARKSQVREAYQIFIKEVLDIETMEDAPIIQFGRAKISGPQTIHNDALVITVMLANYEVGCIFVDSGSSADILFGEAYDQMKLGDVSLEKVNPSLYEFTREVVHPKGMVSLPLTMGRGTTRKTCLLKFLVVDVPSAYNVILGRPTLNTFQAVISTYHMKIKFPTLWGVGEVQEDPLQSRKCYIEAVRKGQKRGVHDAPDQVTPSKKGKTPEGENSEETKASAKVQQAEELLNIEIIPGNPDKTTRIGSHLGEEAKEEITLCLQRNADIFAWTPQDLEEIDPQAEVNILMVAGHIEEIQFPEWLSNMVIVPKPGEKWRMCIDFRNLNKACPKDFYPLPRIDQLVDSTFGCELLSMMDASQGYHQIMLALEDRKKVSFITSDGTFCYMAMPFGPKNAGATYQRLVDKIFSPQIGRNVEVYVDNMLVKSKKAEEHVKDLEETFSVLRKYKLKLNPAKCAFRVQDGCFLGFMVTQRGIEANPLKIKAIIDIKAPTYLNEAQRLTERIAALSRLISKSAEKKPTLLQDVKEGKGI</sequence>
<organism evidence="3">
    <name type="scientific">Sesamum radiatum</name>
    <name type="common">Black benniseed</name>
    <dbReference type="NCBI Taxonomy" id="300843"/>
    <lineage>
        <taxon>Eukaryota</taxon>
        <taxon>Viridiplantae</taxon>
        <taxon>Streptophyta</taxon>
        <taxon>Embryophyta</taxon>
        <taxon>Tracheophyta</taxon>
        <taxon>Spermatophyta</taxon>
        <taxon>Magnoliopsida</taxon>
        <taxon>eudicotyledons</taxon>
        <taxon>Gunneridae</taxon>
        <taxon>Pentapetalae</taxon>
        <taxon>asterids</taxon>
        <taxon>lamiids</taxon>
        <taxon>Lamiales</taxon>
        <taxon>Pedaliaceae</taxon>
        <taxon>Sesamum</taxon>
    </lineage>
</organism>
<dbReference type="EMBL" id="JACGWJ010000026">
    <property type="protein sequence ID" value="KAL0312144.1"/>
    <property type="molecule type" value="Genomic_DNA"/>
</dbReference>
<gene>
    <name evidence="3" type="ORF">Sradi_5613700</name>
</gene>
<dbReference type="Pfam" id="PF03732">
    <property type="entry name" value="Retrotrans_gag"/>
    <property type="match status" value="1"/>
</dbReference>
<dbReference type="CDD" id="cd01647">
    <property type="entry name" value="RT_LTR"/>
    <property type="match status" value="1"/>
</dbReference>
<dbReference type="InterPro" id="IPR053134">
    <property type="entry name" value="RNA-dir_DNA_polymerase"/>
</dbReference>
<dbReference type="InterPro" id="IPR000477">
    <property type="entry name" value="RT_dom"/>
</dbReference>
<dbReference type="PROSITE" id="PS50878">
    <property type="entry name" value="RT_POL"/>
    <property type="match status" value="1"/>
</dbReference>
<feature type="region of interest" description="Disordered" evidence="1">
    <location>
        <begin position="650"/>
        <end position="680"/>
    </location>
</feature>
<dbReference type="AlphaFoldDB" id="A0AAW2L0J6"/>
<dbReference type="SUPFAM" id="SSF56672">
    <property type="entry name" value="DNA/RNA polymerases"/>
    <property type="match status" value="1"/>
</dbReference>
<dbReference type="InterPro" id="IPR043502">
    <property type="entry name" value="DNA/RNA_pol_sf"/>
</dbReference>
<comment type="caution">
    <text evidence="3">The sequence shown here is derived from an EMBL/GenBank/DDBJ whole genome shotgun (WGS) entry which is preliminary data.</text>
</comment>
<feature type="region of interest" description="Disordered" evidence="1">
    <location>
        <begin position="402"/>
        <end position="444"/>
    </location>
</feature>
<dbReference type="Gene3D" id="3.30.70.270">
    <property type="match status" value="1"/>
</dbReference>